<reference evidence="4 5" key="2">
    <citation type="journal article" date="2020" name="Int. J. Syst. Evol. Microbiol.">
        <title>Leptospira yasudae sp. nov. and Leptospira stimsonii sp. nov., two new species of the pathogenic group isolated from environmental sources.</title>
        <authorList>
            <person name="Casanovas-Massana A."/>
            <person name="Hamond C."/>
            <person name="Santos L.A."/>
            <person name="de Oliveira D."/>
            <person name="Hacker K.P."/>
            <person name="Balassiano I."/>
            <person name="Costa F."/>
            <person name="Medeiros M.A."/>
            <person name="Reis M.G."/>
            <person name="Ko A.I."/>
            <person name="Wunder E.A."/>
        </authorList>
    </citation>
    <scope>NUCLEOTIDE SEQUENCE [LARGE SCALE GENOMIC DNA]</scope>
    <source>
        <strain evidence="4 5">B21</strain>
    </source>
</reference>
<accession>A0ABX9M552</accession>
<protein>
    <submittedName>
        <fullName evidence="4">1-aminocyclopropane-1-carboxylate deaminase</fullName>
    </submittedName>
</protein>
<evidence type="ECO:0000256" key="2">
    <source>
        <dbReference type="ARBA" id="ARBA00008639"/>
    </source>
</evidence>
<dbReference type="Gene3D" id="3.40.50.1100">
    <property type="match status" value="2"/>
</dbReference>
<dbReference type="EMBL" id="QHCR01000004">
    <property type="protein sequence ID" value="RHX80066.1"/>
    <property type="molecule type" value="Genomic_DNA"/>
</dbReference>
<dbReference type="Proteomes" id="UP000285569">
    <property type="component" value="Unassembled WGS sequence"/>
</dbReference>
<gene>
    <name evidence="4" type="ORF">DLM77_09365</name>
</gene>
<evidence type="ECO:0000256" key="3">
    <source>
        <dbReference type="ARBA" id="ARBA00022898"/>
    </source>
</evidence>
<dbReference type="InterPro" id="IPR027278">
    <property type="entry name" value="ACCD_DCysDesulf"/>
</dbReference>
<keyword evidence="3" id="KW-0663">Pyridoxal phosphate</keyword>
<dbReference type="RefSeq" id="WP_118955795.1">
    <property type="nucleotide sequence ID" value="NZ_QHCR01000004.1"/>
</dbReference>
<comment type="caution">
    <text evidence="4">The sequence shown here is derived from an EMBL/GenBank/DDBJ whole genome shotgun (WGS) entry which is preliminary data.</text>
</comment>
<reference evidence="5" key="1">
    <citation type="submission" date="2018-05" db="EMBL/GenBank/DDBJ databases">
        <title>Leptospira yasudae sp. nov. and Leptospira stimsonii sp. nov., two pathogenic species of the genus Leptospira isolated from environmental sources.</title>
        <authorList>
            <person name="Casanovas-Massana A."/>
            <person name="Hamond C."/>
            <person name="Santos L.A."/>
            <person name="Hacker K.P."/>
            <person name="Balassiano I."/>
            <person name="Medeiros M.A."/>
            <person name="Reis M.G."/>
            <person name="Ko A.I."/>
            <person name="Wunder E.A."/>
        </authorList>
    </citation>
    <scope>NUCLEOTIDE SEQUENCE [LARGE SCALE GENOMIC DNA]</scope>
    <source>
        <strain evidence="5">B21</strain>
    </source>
</reference>
<organism evidence="4 5">
    <name type="scientific">Leptospira yasudae</name>
    <dbReference type="NCBI Taxonomy" id="2202201"/>
    <lineage>
        <taxon>Bacteria</taxon>
        <taxon>Pseudomonadati</taxon>
        <taxon>Spirochaetota</taxon>
        <taxon>Spirochaetia</taxon>
        <taxon>Leptospirales</taxon>
        <taxon>Leptospiraceae</taxon>
        <taxon>Leptospira</taxon>
    </lineage>
</organism>
<evidence type="ECO:0000313" key="5">
    <source>
        <dbReference type="Proteomes" id="UP000285569"/>
    </source>
</evidence>
<dbReference type="PANTHER" id="PTHR43780">
    <property type="entry name" value="1-AMINOCYCLOPROPANE-1-CARBOXYLATE DEAMINASE-RELATED"/>
    <property type="match status" value="1"/>
</dbReference>
<name>A0ABX9M552_9LEPT</name>
<dbReference type="PIRSF" id="PIRSF006278">
    <property type="entry name" value="ACCD_DCysDesulf"/>
    <property type="match status" value="1"/>
</dbReference>
<proteinExistence type="inferred from homology"/>
<evidence type="ECO:0000313" key="4">
    <source>
        <dbReference type="EMBL" id="RHX80066.1"/>
    </source>
</evidence>
<dbReference type="SUPFAM" id="SSF53686">
    <property type="entry name" value="Tryptophan synthase beta subunit-like PLP-dependent enzymes"/>
    <property type="match status" value="1"/>
</dbReference>
<sequence>MKTLQEILVDSVVSPIEVRALDPDLSKGLFILLDGRLAFSIGTKVRKFFGFHSALNAQKVRSVLLQGELHSNALGAFSYLFRVFGYEVHTIAYARNRSLTTANSVLVKWNSHKLEIFPSRREWKERIKALSADSIDTENFFSEDDSRNKAPIRNDSPWKDFRLIPEYGLSRAAAIGLDSLWERIQISKYERIVLDLGSGLTWLSANRYFGNSIPIYGISVGLSRSKMMEWLEEKKKFLGFHGFQIEGDKILSPEFSSGFGSRHNRILEYSNSFYRKTGIPIEPIYSGISLLTVEKRIDSGFWKGNTLYIHQGGLLNFLDPFIETF</sequence>
<comment type="similarity">
    <text evidence="2">Belongs to the ACC deaminase/D-cysteine desulfhydrase family.</text>
</comment>
<evidence type="ECO:0000256" key="1">
    <source>
        <dbReference type="ARBA" id="ARBA00001933"/>
    </source>
</evidence>
<comment type="cofactor">
    <cofactor evidence="1">
        <name>pyridoxal 5'-phosphate</name>
        <dbReference type="ChEBI" id="CHEBI:597326"/>
    </cofactor>
</comment>
<dbReference type="InterPro" id="IPR036052">
    <property type="entry name" value="TrpB-like_PALP_sf"/>
</dbReference>
<keyword evidence="5" id="KW-1185">Reference proteome</keyword>
<dbReference type="PANTHER" id="PTHR43780:SF2">
    <property type="entry name" value="1-AMINOCYCLOPROPANE-1-CARBOXYLATE DEAMINASE-RELATED"/>
    <property type="match status" value="1"/>
</dbReference>